<dbReference type="STRING" id="733.B0186_01025"/>
<proteinExistence type="predicted"/>
<evidence type="ECO:0000256" key="1">
    <source>
        <dbReference type="SAM" id="MobiDB-lite"/>
    </source>
</evidence>
<feature type="signal peptide" evidence="2">
    <location>
        <begin position="1"/>
        <end position="19"/>
    </location>
</feature>
<evidence type="ECO:0000313" key="5">
    <source>
        <dbReference type="EMBL" id="STO68672.1"/>
    </source>
</evidence>
<feature type="chain" id="PRO_5044566768" description="Chalcone isomerase domain-containing protein" evidence="2">
    <location>
        <begin position="20"/>
        <end position="199"/>
    </location>
</feature>
<keyword evidence="2" id="KW-0732">Signal</keyword>
<reference evidence="6 7" key="1">
    <citation type="submission" date="2018-06" db="EMBL/GenBank/DDBJ databases">
        <authorList>
            <consortium name="Pathogen Informatics"/>
            <person name="Doyle S."/>
        </authorList>
    </citation>
    <scope>NUCLEOTIDE SEQUENCE [LARGE SCALE GENOMIC DNA]</scope>
    <source>
        <strain evidence="4 6">NCTC1659</strain>
        <strain evidence="5 7">NCTC8540</strain>
    </source>
</reference>
<protein>
    <recommendedName>
        <fullName evidence="3">Chalcone isomerase domain-containing protein</fullName>
    </recommendedName>
</protein>
<gene>
    <name evidence="4" type="ORF">NCTC1659_01715</name>
    <name evidence="5" type="ORF">NCTC8540_01173</name>
</gene>
<evidence type="ECO:0000313" key="6">
    <source>
        <dbReference type="Proteomes" id="UP000254329"/>
    </source>
</evidence>
<feature type="domain" description="Chalcone isomerase" evidence="3">
    <location>
        <begin position="35"/>
        <end position="157"/>
    </location>
</feature>
<dbReference type="EMBL" id="UGHF01000001">
    <property type="protein sequence ID" value="STO60426.1"/>
    <property type="molecule type" value="Genomic_DNA"/>
</dbReference>
<feature type="region of interest" description="Disordered" evidence="1">
    <location>
        <begin position="179"/>
        <end position="199"/>
    </location>
</feature>
<evidence type="ECO:0000313" key="4">
    <source>
        <dbReference type="EMBL" id="STO60426.1"/>
    </source>
</evidence>
<sequence>MKKICLLWISCLFSTALLAQWKPVGNGDYDWGPFHVYNVSLYSENGEYQDGQRPMMLSFKFAKPVEGRSFIISLIKEIKGLDLGENVEKNLESLQRAFPDFVPNDILSYIALEDKGYFILNDEVLEFTLDAQFNQALLDIWLSPKTSFSKLQKKLLGKEQSSELDIKELMVKPEVQQLHEGDIEPQLPPNFELNNISRD</sequence>
<keyword evidence="6" id="KW-1185">Reference proteome</keyword>
<dbReference type="Proteomes" id="UP000254329">
    <property type="component" value="Unassembled WGS sequence"/>
</dbReference>
<dbReference type="AlphaFoldDB" id="A0A1V4B3M1"/>
<accession>A0A1V4B3M1</accession>
<dbReference type="Pfam" id="PF16036">
    <property type="entry name" value="Chalcone_3"/>
    <property type="match status" value="1"/>
</dbReference>
<evidence type="ECO:0000256" key="2">
    <source>
        <dbReference type="SAM" id="SignalP"/>
    </source>
</evidence>
<name>A0A1V4B3M1_9PAST</name>
<organism evidence="4 6">
    <name type="scientific">Canicola haemoglobinophilus</name>
    <dbReference type="NCBI Taxonomy" id="733"/>
    <lineage>
        <taxon>Bacteria</taxon>
        <taxon>Pseudomonadati</taxon>
        <taxon>Pseudomonadota</taxon>
        <taxon>Gammaproteobacteria</taxon>
        <taxon>Pasteurellales</taxon>
        <taxon>Pasteurellaceae</taxon>
        <taxon>Canicola</taxon>
    </lineage>
</organism>
<dbReference type="EMBL" id="UGHJ01000001">
    <property type="protein sequence ID" value="STO68672.1"/>
    <property type="molecule type" value="Genomic_DNA"/>
</dbReference>
<dbReference type="Proteomes" id="UP000254496">
    <property type="component" value="Unassembled WGS sequence"/>
</dbReference>
<dbReference type="InterPro" id="IPR016087">
    <property type="entry name" value="Chalcone_isomerase"/>
</dbReference>
<evidence type="ECO:0000313" key="7">
    <source>
        <dbReference type="Proteomes" id="UP000254496"/>
    </source>
</evidence>
<evidence type="ECO:0000259" key="3">
    <source>
        <dbReference type="Pfam" id="PF16036"/>
    </source>
</evidence>